<evidence type="ECO:0000313" key="2">
    <source>
        <dbReference type="EMBL" id="MBE7325732.1"/>
    </source>
</evidence>
<name>A0ABR9RVV4_9ACTN</name>
<dbReference type="RefSeq" id="WP_193639057.1">
    <property type="nucleotide sequence ID" value="NZ_JADCSA010000015.1"/>
</dbReference>
<feature type="signal peptide" evidence="1">
    <location>
        <begin position="1"/>
        <end position="32"/>
    </location>
</feature>
<gene>
    <name evidence="2" type="ORF">IEQ44_13850</name>
</gene>
<protein>
    <submittedName>
        <fullName evidence="2">Uncharacterized protein</fullName>
    </submittedName>
</protein>
<dbReference type="Proteomes" id="UP000756387">
    <property type="component" value="Unassembled WGS sequence"/>
</dbReference>
<dbReference type="EMBL" id="JADCSA010000015">
    <property type="protein sequence ID" value="MBE7325732.1"/>
    <property type="molecule type" value="Genomic_DNA"/>
</dbReference>
<accession>A0ABR9RVV4</accession>
<comment type="caution">
    <text evidence="2">The sequence shown here is derived from an EMBL/GenBank/DDBJ whole genome shotgun (WGS) entry which is preliminary data.</text>
</comment>
<proteinExistence type="predicted"/>
<sequence length="443" mass="47865">MGVRRVTVWLALASGLASGLASVLVGIPTAGAETSGAAAARWGPTHRFEQNTLGESFVQDGRGVTTVVWGSQAGWPKPVKAQQQTAQGRWRDPVELGEGHSPVVAADSAGNLVAAWIRDEQGRTASVWSARKPYGRAWSAPVRLSSDREVTGYPDGVSNYGAVDLQVAVRDGGAALVAWRWGSLEREVPFRVQAAFRPPRRAWQPARTLSRGAQDVRQVRADLGPAGVWVAWSQEQRRGPERVLVRDRRRGGTWSAATRVGTGDLGALALTAPGEVVVVFRQAGTVRSVVKPRGRRWRTPVDVTAPGVRARGWSAAVNSRGQALVSYLVGPHTVEAVRRGPRGRWGMAESLGQTGERRIAETLAAINGAGAAVVGWHNYYGVWARHRAPRASWGPTTTPHRDRGQVDVLESVRLGISPGGRPGLLWAQEERPLRLRYQLTLGR</sequence>
<keyword evidence="1" id="KW-0732">Signal</keyword>
<evidence type="ECO:0000313" key="3">
    <source>
        <dbReference type="Proteomes" id="UP000756387"/>
    </source>
</evidence>
<feature type="chain" id="PRO_5046658177" evidence="1">
    <location>
        <begin position="33"/>
        <end position="443"/>
    </location>
</feature>
<keyword evidence="3" id="KW-1185">Reference proteome</keyword>
<reference evidence="2 3" key="1">
    <citation type="submission" date="2020-10" db="EMBL/GenBank/DDBJ databases">
        <title>Nocardioides sp. isolated from sludge.</title>
        <authorList>
            <person name="Zhang X."/>
        </authorList>
    </citation>
    <scope>NUCLEOTIDE SEQUENCE [LARGE SCALE GENOMIC DNA]</scope>
    <source>
        <strain evidence="2 3">Y6</strain>
    </source>
</reference>
<organism evidence="2 3">
    <name type="scientific">Nocardioides malaquae</name>
    <dbReference type="NCBI Taxonomy" id="2773426"/>
    <lineage>
        <taxon>Bacteria</taxon>
        <taxon>Bacillati</taxon>
        <taxon>Actinomycetota</taxon>
        <taxon>Actinomycetes</taxon>
        <taxon>Propionibacteriales</taxon>
        <taxon>Nocardioidaceae</taxon>
        <taxon>Nocardioides</taxon>
    </lineage>
</organism>
<evidence type="ECO:0000256" key="1">
    <source>
        <dbReference type="SAM" id="SignalP"/>
    </source>
</evidence>